<reference evidence="1 2" key="1">
    <citation type="submission" date="2018-06" db="EMBL/GenBank/DDBJ databases">
        <authorList>
            <consortium name="Pathogen Informatics"/>
            <person name="Doyle S."/>
        </authorList>
    </citation>
    <scope>NUCLEOTIDE SEQUENCE [LARGE SCALE GENOMIC DNA]</scope>
    <source>
        <strain evidence="1 2">NCTC11179</strain>
    </source>
</reference>
<evidence type="ECO:0000313" key="1">
    <source>
        <dbReference type="EMBL" id="STZ26715.1"/>
    </source>
</evidence>
<proteinExistence type="predicted"/>
<accession>A0A378RID3</accession>
<name>A0A378RID3_MYROD</name>
<gene>
    <name evidence="1" type="ORF">NCTC11179_00238</name>
</gene>
<dbReference type="EMBL" id="UGQL01000001">
    <property type="protein sequence ID" value="STZ26715.1"/>
    <property type="molecule type" value="Genomic_DNA"/>
</dbReference>
<sequence length="73" mass="8102">MFKNGQPYLGTFNLTLSSPHPLITSPSHHLTLSSPHPPTQLPLGNYLPSGYSPRFFPTIALTLSHKSKTKHHE</sequence>
<dbReference type="Proteomes" id="UP000255024">
    <property type="component" value="Unassembled WGS sequence"/>
</dbReference>
<protein>
    <submittedName>
        <fullName evidence="1">Uncharacterized protein</fullName>
    </submittedName>
</protein>
<dbReference type="AlphaFoldDB" id="A0A378RID3"/>
<evidence type="ECO:0000313" key="2">
    <source>
        <dbReference type="Proteomes" id="UP000255024"/>
    </source>
</evidence>
<organism evidence="1 2">
    <name type="scientific">Myroides odoratus</name>
    <name type="common">Flavobacterium odoratum</name>
    <dbReference type="NCBI Taxonomy" id="256"/>
    <lineage>
        <taxon>Bacteria</taxon>
        <taxon>Pseudomonadati</taxon>
        <taxon>Bacteroidota</taxon>
        <taxon>Flavobacteriia</taxon>
        <taxon>Flavobacteriales</taxon>
        <taxon>Flavobacteriaceae</taxon>
        <taxon>Myroides</taxon>
    </lineage>
</organism>
<keyword evidence="2" id="KW-1185">Reference proteome</keyword>